<reference evidence="1" key="1">
    <citation type="submission" date="2021-06" db="EMBL/GenBank/DDBJ databases">
        <authorList>
            <person name="Kallberg Y."/>
            <person name="Tangrot J."/>
            <person name="Rosling A."/>
        </authorList>
    </citation>
    <scope>NUCLEOTIDE SEQUENCE</scope>
    <source>
        <strain evidence="1">FL966</strain>
    </source>
</reference>
<proteinExistence type="predicted"/>
<organism evidence="1 2">
    <name type="scientific">Cetraspora pellucida</name>
    <dbReference type="NCBI Taxonomy" id="1433469"/>
    <lineage>
        <taxon>Eukaryota</taxon>
        <taxon>Fungi</taxon>
        <taxon>Fungi incertae sedis</taxon>
        <taxon>Mucoromycota</taxon>
        <taxon>Glomeromycotina</taxon>
        <taxon>Glomeromycetes</taxon>
        <taxon>Diversisporales</taxon>
        <taxon>Gigasporaceae</taxon>
        <taxon>Cetraspora</taxon>
    </lineage>
</organism>
<dbReference type="Proteomes" id="UP000789759">
    <property type="component" value="Unassembled WGS sequence"/>
</dbReference>
<keyword evidence="2" id="KW-1185">Reference proteome</keyword>
<evidence type="ECO:0000313" key="1">
    <source>
        <dbReference type="EMBL" id="CAG8765098.1"/>
    </source>
</evidence>
<evidence type="ECO:0000313" key="2">
    <source>
        <dbReference type="Proteomes" id="UP000789759"/>
    </source>
</evidence>
<dbReference type="AlphaFoldDB" id="A0A9N9J716"/>
<comment type="caution">
    <text evidence="1">The sequence shown here is derived from an EMBL/GenBank/DDBJ whole genome shotgun (WGS) entry which is preliminary data.</text>
</comment>
<accession>A0A9N9J716</accession>
<dbReference type="PANTHER" id="PTHR31424">
    <property type="entry name" value="PROTEIN CBG23806"/>
    <property type="match status" value="1"/>
</dbReference>
<dbReference type="PANTHER" id="PTHR31424:SF5">
    <property type="entry name" value="APPLE DOMAIN-CONTAINING PROTEIN"/>
    <property type="match status" value="1"/>
</dbReference>
<gene>
    <name evidence="1" type="ORF">CPELLU_LOCUS15539</name>
</gene>
<sequence length="224" mass="25786">MLISHDGYQKLAAVDTNMVREYLIEQQCIDINNQMKQHLLLVLFNINEYANNIIENIDLNNTKDRNAIYRSIRSLLMVLVPVLTTSNPVVLRTGDKINIKVGGDGRNISKKQSHIILAISILNEENYNSLNCVYQKFTQELEELKSIGFVDNLGTVWLIEFFFSGDWKFLALVLELNAANSNYFCLFCNCHENECTNMELNWNNGSNTQGRKHLMLFEIIDQSN</sequence>
<name>A0A9N9J716_9GLOM</name>
<protein>
    <submittedName>
        <fullName evidence="1">21924_t:CDS:1</fullName>
    </submittedName>
</protein>
<dbReference type="OrthoDB" id="2415320at2759"/>
<dbReference type="EMBL" id="CAJVQA010020688">
    <property type="protein sequence ID" value="CAG8765098.1"/>
    <property type="molecule type" value="Genomic_DNA"/>
</dbReference>